<evidence type="ECO:0000313" key="1">
    <source>
        <dbReference type="EMBL" id="KAJ8602582.1"/>
    </source>
</evidence>
<protein>
    <submittedName>
        <fullName evidence="1">Uncharacterized protein</fullName>
    </submittedName>
</protein>
<comment type="caution">
    <text evidence="1">The sequence shown here is derived from an EMBL/GenBank/DDBJ whole genome shotgun (WGS) entry which is preliminary data.</text>
</comment>
<sequence>MKLVTTTTMALSAEWGGLTPAGPFGRGVRRTLAREVKPGIWSLEQVQGAIYVHVPVRALIVRLREELVCYGAVAPTEEMLELLGEIEQQTQRLSAIVLPSTATEHKLFAIALARRRPDATLYVAPSQFSFPINLPNWVFFPRFTPLLEQPWPDEFPFLRLGPFVSEDGISNFEEFLFFHRESKTLLCCDTLLSLTETPPAIIDFNDPRAIKFHGRDFSNATAKDGWTKICLFALYFQCGALRVREPDGSLRGALDFILTAFPPDTPEDFQRLGWGRFFAWSWPEKQKTKQAFDTLSARGALMVPPILAIAILNRYPDDLARFLADDLWDDFDAVCPLHFDAPVHASKRHVLDAFNAAIFDPLGEPRLPVPFWHRPTRTPFPPADTRFLRDFEARLVDAGVIKPAA</sequence>
<accession>A0AAD7UCZ3</accession>
<dbReference type="PANTHER" id="PTHR33835">
    <property type="entry name" value="YALI0C07656P"/>
    <property type="match status" value="1"/>
</dbReference>
<evidence type="ECO:0000313" key="2">
    <source>
        <dbReference type="Proteomes" id="UP001230188"/>
    </source>
</evidence>
<dbReference type="InterPro" id="IPR025638">
    <property type="entry name" value="DUF4336"/>
</dbReference>
<organism evidence="1 2">
    <name type="scientific">Chrysophaeum taylorii</name>
    <dbReference type="NCBI Taxonomy" id="2483200"/>
    <lineage>
        <taxon>Eukaryota</taxon>
        <taxon>Sar</taxon>
        <taxon>Stramenopiles</taxon>
        <taxon>Ochrophyta</taxon>
        <taxon>Pelagophyceae</taxon>
        <taxon>Pelagomonadales</taxon>
        <taxon>Pelagomonadaceae</taxon>
        <taxon>Chrysophaeum</taxon>
    </lineage>
</organism>
<dbReference type="PANTHER" id="PTHR33835:SF2">
    <property type="entry name" value="LYSINE-TRNA LIGASE"/>
    <property type="match status" value="1"/>
</dbReference>
<keyword evidence="2" id="KW-1185">Reference proteome</keyword>
<dbReference type="Proteomes" id="UP001230188">
    <property type="component" value="Unassembled WGS sequence"/>
</dbReference>
<proteinExistence type="predicted"/>
<gene>
    <name evidence="1" type="ORF">CTAYLR_008759</name>
</gene>
<dbReference type="AlphaFoldDB" id="A0AAD7UCZ3"/>
<name>A0AAD7UCZ3_9STRA</name>
<dbReference type="EMBL" id="JAQMWT010000376">
    <property type="protein sequence ID" value="KAJ8602582.1"/>
    <property type="molecule type" value="Genomic_DNA"/>
</dbReference>
<dbReference type="Pfam" id="PF14234">
    <property type="entry name" value="DUF4336"/>
    <property type="match status" value="1"/>
</dbReference>
<reference evidence="1" key="1">
    <citation type="submission" date="2023-01" db="EMBL/GenBank/DDBJ databases">
        <title>Metagenome sequencing of chrysophaentin producing Chrysophaeum taylorii.</title>
        <authorList>
            <person name="Davison J."/>
            <person name="Bewley C."/>
        </authorList>
    </citation>
    <scope>NUCLEOTIDE SEQUENCE</scope>
    <source>
        <strain evidence="1">NIES-1699</strain>
    </source>
</reference>